<organism evidence="4 5">
    <name type="scientific">Asticcacaulis currens</name>
    <dbReference type="NCBI Taxonomy" id="2984210"/>
    <lineage>
        <taxon>Bacteria</taxon>
        <taxon>Pseudomonadati</taxon>
        <taxon>Pseudomonadota</taxon>
        <taxon>Alphaproteobacteria</taxon>
        <taxon>Caulobacterales</taxon>
        <taxon>Caulobacteraceae</taxon>
        <taxon>Asticcacaulis</taxon>
    </lineage>
</organism>
<proteinExistence type="predicted"/>
<protein>
    <submittedName>
        <fullName evidence="4">Response regulator</fullName>
    </submittedName>
</protein>
<dbReference type="SMART" id="SM00448">
    <property type="entry name" value="REC"/>
    <property type="match status" value="1"/>
</dbReference>
<dbReference type="InterPro" id="IPR011006">
    <property type="entry name" value="CheY-like_superfamily"/>
</dbReference>
<evidence type="ECO:0000256" key="1">
    <source>
        <dbReference type="ARBA" id="ARBA00022553"/>
    </source>
</evidence>
<keyword evidence="5" id="KW-1185">Reference proteome</keyword>
<dbReference type="RefSeq" id="WP_272741582.1">
    <property type="nucleotide sequence ID" value="NZ_JAQQKW010000006.1"/>
</dbReference>
<feature type="modified residue" description="4-aspartylphosphate" evidence="2">
    <location>
        <position position="53"/>
    </location>
</feature>
<dbReference type="Proteomes" id="UP001216595">
    <property type="component" value="Unassembled WGS sequence"/>
</dbReference>
<feature type="domain" description="Response regulatory" evidence="3">
    <location>
        <begin position="4"/>
        <end position="124"/>
    </location>
</feature>
<dbReference type="InterPro" id="IPR050595">
    <property type="entry name" value="Bact_response_regulator"/>
</dbReference>
<reference evidence="4 5" key="1">
    <citation type="submission" date="2023-01" db="EMBL/GenBank/DDBJ databases">
        <title>Novel species of the genus Asticcacaulis isolated from rivers.</title>
        <authorList>
            <person name="Lu H."/>
        </authorList>
    </citation>
    <scope>NUCLEOTIDE SEQUENCE [LARGE SCALE GENOMIC DNA]</scope>
    <source>
        <strain evidence="4 5">DXS10W</strain>
    </source>
</reference>
<dbReference type="CDD" id="cd00156">
    <property type="entry name" value="REC"/>
    <property type="match status" value="1"/>
</dbReference>
<evidence type="ECO:0000256" key="2">
    <source>
        <dbReference type="PROSITE-ProRule" id="PRU00169"/>
    </source>
</evidence>
<gene>
    <name evidence="4" type="ORF">PQU94_11345</name>
</gene>
<dbReference type="Pfam" id="PF00072">
    <property type="entry name" value="Response_reg"/>
    <property type="match status" value="1"/>
</dbReference>
<dbReference type="PANTHER" id="PTHR44591">
    <property type="entry name" value="STRESS RESPONSE REGULATOR PROTEIN 1"/>
    <property type="match status" value="1"/>
</dbReference>
<comment type="caution">
    <text evidence="4">The sequence shown here is derived from an EMBL/GenBank/DDBJ whole genome shotgun (WGS) entry which is preliminary data.</text>
</comment>
<accession>A0ABT5IFC4</accession>
<evidence type="ECO:0000259" key="3">
    <source>
        <dbReference type="PROSITE" id="PS50110"/>
    </source>
</evidence>
<dbReference type="Gene3D" id="3.40.50.2300">
    <property type="match status" value="1"/>
</dbReference>
<dbReference type="SUPFAM" id="SSF52172">
    <property type="entry name" value="CheY-like"/>
    <property type="match status" value="1"/>
</dbReference>
<evidence type="ECO:0000313" key="5">
    <source>
        <dbReference type="Proteomes" id="UP001216595"/>
    </source>
</evidence>
<sequence>MTPSVLIIEDSLTQAHLIGRLFERAGFRSGVATDRATALKELNRQTWALLAIDIFMAEENSLDHLDTYRQAAPNTPIAVMTAIRKGAPQAASQSHNAARRAKVDFILPKPFQFDDIRQVCAEVI</sequence>
<dbReference type="InterPro" id="IPR001789">
    <property type="entry name" value="Sig_transdc_resp-reg_receiver"/>
</dbReference>
<keyword evidence="1 2" id="KW-0597">Phosphoprotein</keyword>
<dbReference type="EMBL" id="JAQQKW010000006">
    <property type="protein sequence ID" value="MDC7694876.1"/>
    <property type="molecule type" value="Genomic_DNA"/>
</dbReference>
<name>A0ABT5IFC4_9CAUL</name>
<dbReference type="PROSITE" id="PS50110">
    <property type="entry name" value="RESPONSE_REGULATORY"/>
    <property type="match status" value="1"/>
</dbReference>
<dbReference type="PANTHER" id="PTHR44591:SF3">
    <property type="entry name" value="RESPONSE REGULATORY DOMAIN-CONTAINING PROTEIN"/>
    <property type="match status" value="1"/>
</dbReference>
<evidence type="ECO:0000313" key="4">
    <source>
        <dbReference type="EMBL" id="MDC7694876.1"/>
    </source>
</evidence>